<gene>
    <name evidence="2" type="ORF">PPL_07151</name>
</gene>
<sequence>MYKTLQKLFVALLFIVQLCLCADNYLLIETVNGNFGQCNGQVISSLFYQTNQCYNGLFVTCDSESAVATISSYGFVDCLGSPTNVAKFDIGCSENYLYSCQDQVLAQESSILNQEYFNSSCADSPYFAETKATGICVEGVIITCSIVLNMNYLLIDHSCYMSLVVWPHLWRTFIKS</sequence>
<dbReference type="EMBL" id="ADBJ01000031">
    <property type="protein sequence ID" value="EFA80320.1"/>
    <property type="molecule type" value="Genomic_DNA"/>
</dbReference>
<organism evidence="2 3">
    <name type="scientific">Heterostelium pallidum (strain ATCC 26659 / Pp 5 / PN500)</name>
    <name type="common">Cellular slime mold</name>
    <name type="synonym">Polysphondylium pallidum</name>
    <dbReference type="NCBI Taxonomy" id="670386"/>
    <lineage>
        <taxon>Eukaryota</taxon>
        <taxon>Amoebozoa</taxon>
        <taxon>Evosea</taxon>
        <taxon>Eumycetozoa</taxon>
        <taxon>Dictyostelia</taxon>
        <taxon>Acytosteliales</taxon>
        <taxon>Acytosteliaceae</taxon>
        <taxon>Heterostelium</taxon>
    </lineage>
</organism>
<reference evidence="2 3" key="1">
    <citation type="journal article" date="2011" name="Genome Res.">
        <title>Phylogeny-wide analysis of social amoeba genomes highlights ancient origins for complex intercellular communication.</title>
        <authorList>
            <person name="Heidel A.J."/>
            <person name="Lawal H.M."/>
            <person name="Felder M."/>
            <person name="Schilde C."/>
            <person name="Helps N.R."/>
            <person name="Tunggal B."/>
            <person name="Rivero F."/>
            <person name="John U."/>
            <person name="Schleicher M."/>
            <person name="Eichinger L."/>
            <person name="Platzer M."/>
            <person name="Noegel A.A."/>
            <person name="Schaap P."/>
            <person name="Gloeckner G."/>
        </authorList>
    </citation>
    <scope>NUCLEOTIDE SEQUENCE [LARGE SCALE GENOMIC DNA]</scope>
    <source>
        <strain evidence="3">ATCC 26659 / Pp 5 / PN500</strain>
    </source>
</reference>
<protein>
    <recommendedName>
        <fullName evidence="4">Transmembrane protein</fullName>
    </recommendedName>
</protein>
<accession>D3BEI9</accession>
<evidence type="ECO:0000313" key="2">
    <source>
        <dbReference type="EMBL" id="EFA80320.1"/>
    </source>
</evidence>
<evidence type="ECO:0000256" key="1">
    <source>
        <dbReference type="SAM" id="SignalP"/>
    </source>
</evidence>
<proteinExistence type="predicted"/>
<keyword evidence="3" id="KW-1185">Reference proteome</keyword>
<dbReference type="Proteomes" id="UP000001396">
    <property type="component" value="Unassembled WGS sequence"/>
</dbReference>
<evidence type="ECO:0000313" key="3">
    <source>
        <dbReference type="Proteomes" id="UP000001396"/>
    </source>
</evidence>
<dbReference type="AlphaFoldDB" id="D3BEI9"/>
<dbReference type="GeneID" id="31362632"/>
<comment type="caution">
    <text evidence="2">The sequence shown here is derived from an EMBL/GenBank/DDBJ whole genome shotgun (WGS) entry which is preliminary data.</text>
</comment>
<name>D3BEI9_HETP5</name>
<dbReference type="RefSeq" id="XP_020432440.1">
    <property type="nucleotide sequence ID" value="XM_020577992.1"/>
</dbReference>
<dbReference type="FunCoup" id="D3BEI9">
    <property type="interactions" value="240"/>
</dbReference>
<keyword evidence="1" id="KW-0732">Signal</keyword>
<evidence type="ECO:0008006" key="4">
    <source>
        <dbReference type="Google" id="ProtNLM"/>
    </source>
</evidence>
<dbReference type="InParanoid" id="D3BEI9"/>
<feature type="signal peptide" evidence="1">
    <location>
        <begin position="1"/>
        <end position="21"/>
    </location>
</feature>
<feature type="chain" id="PRO_5003041142" description="Transmembrane protein" evidence="1">
    <location>
        <begin position="22"/>
        <end position="176"/>
    </location>
</feature>